<evidence type="ECO:0000313" key="5">
    <source>
        <dbReference type="EMBL" id="ABS76514.1"/>
    </source>
</evidence>
<name>A9KFF4_COXBN</name>
<dbReference type="GO" id="GO:0003824">
    <property type="term" value="F:catalytic activity"/>
    <property type="evidence" value="ECO:0007669"/>
    <property type="project" value="InterPro"/>
</dbReference>
<evidence type="ECO:0000313" key="6">
    <source>
        <dbReference type="Proteomes" id="UP000008555"/>
    </source>
</evidence>
<feature type="short sequence motif" description="Histidine triad motif" evidence="2 3">
    <location>
        <begin position="97"/>
        <end position="101"/>
    </location>
</feature>
<accession>A9KFF4</accession>
<dbReference type="CDD" id="cd01276">
    <property type="entry name" value="PKCI_related"/>
    <property type="match status" value="1"/>
</dbReference>
<dbReference type="AlphaFoldDB" id="A9KFF4"/>
<feature type="active site" description="Tele-AMP-histidine intermediate" evidence="1">
    <location>
        <position position="99"/>
    </location>
</feature>
<dbReference type="Pfam" id="PF11969">
    <property type="entry name" value="DcpS_C"/>
    <property type="match status" value="1"/>
</dbReference>
<dbReference type="InterPro" id="IPR011146">
    <property type="entry name" value="HIT-like"/>
</dbReference>
<dbReference type="PROSITE" id="PS51084">
    <property type="entry name" value="HIT_2"/>
    <property type="match status" value="1"/>
</dbReference>
<feature type="domain" description="HIT" evidence="4">
    <location>
        <begin position="5"/>
        <end position="113"/>
    </location>
</feature>
<protein>
    <submittedName>
        <fullName evidence="5">Adenosine 5'-monophosphoramidase</fullName>
    </submittedName>
</protein>
<dbReference type="PROSITE" id="PS00892">
    <property type="entry name" value="HIT_1"/>
    <property type="match status" value="1"/>
</dbReference>
<dbReference type="InterPro" id="IPR019808">
    <property type="entry name" value="Histidine_triad_CS"/>
</dbReference>
<dbReference type="RefSeq" id="WP_010957808.1">
    <property type="nucleotide sequence ID" value="NC_009727.1"/>
</dbReference>
<reference evidence="5 6" key="1">
    <citation type="journal article" date="2009" name="Infect. Immun.">
        <title>Comparative genomics reveal extensive transposon-mediated genomic plasticity and diversity among potential effector proteins within the genus Coxiella.</title>
        <authorList>
            <person name="Beare P.A."/>
            <person name="Unsworth N."/>
            <person name="Andoh M."/>
            <person name="Voth D.E."/>
            <person name="Omsland A."/>
            <person name="Gilk S.D."/>
            <person name="Williams K.P."/>
            <person name="Sobral B.W."/>
            <person name="Kupko J.J.III."/>
            <person name="Porcella S.F."/>
            <person name="Samuel J.E."/>
            <person name="Heinzen R.A."/>
        </authorList>
    </citation>
    <scope>NUCLEOTIDE SEQUENCE [LARGE SCALE GENOMIC DNA]</scope>
    <source>
        <strain evidence="5 6">Dugway 5J108-111</strain>
    </source>
</reference>
<evidence type="ECO:0000256" key="3">
    <source>
        <dbReference type="PROSITE-ProRule" id="PRU00464"/>
    </source>
</evidence>
<evidence type="ECO:0000259" key="4">
    <source>
        <dbReference type="PROSITE" id="PS51084"/>
    </source>
</evidence>
<dbReference type="Gene3D" id="3.30.428.10">
    <property type="entry name" value="HIT-like"/>
    <property type="match status" value="1"/>
</dbReference>
<evidence type="ECO:0000256" key="1">
    <source>
        <dbReference type="PIRSR" id="PIRSR601310-1"/>
    </source>
</evidence>
<dbReference type="InterPro" id="IPR036265">
    <property type="entry name" value="HIT-like_sf"/>
</dbReference>
<dbReference type="KEGG" id="cbd:CBUD_0864"/>
<evidence type="ECO:0000256" key="2">
    <source>
        <dbReference type="PIRSR" id="PIRSR601310-3"/>
    </source>
</evidence>
<gene>
    <name evidence="5" type="ordered locus">CBUD_0864</name>
</gene>
<dbReference type="InterPro" id="IPR001310">
    <property type="entry name" value="Histidine_triad_HIT"/>
</dbReference>
<dbReference type="HOGENOM" id="CLU_056776_8_1_6"/>
<dbReference type="EMBL" id="CP000733">
    <property type="protein sequence ID" value="ABS76514.1"/>
    <property type="molecule type" value="Genomic_DNA"/>
</dbReference>
<proteinExistence type="predicted"/>
<dbReference type="SUPFAM" id="SSF54197">
    <property type="entry name" value="HIT-like"/>
    <property type="match status" value="1"/>
</dbReference>
<dbReference type="Proteomes" id="UP000008555">
    <property type="component" value="Chromosome"/>
</dbReference>
<dbReference type="PANTHER" id="PTHR23089">
    <property type="entry name" value="HISTIDINE TRIAD HIT PROTEIN"/>
    <property type="match status" value="1"/>
</dbReference>
<organism evidence="5 6">
    <name type="scientific">Coxiella burnetii (strain Dugway 5J108-111)</name>
    <dbReference type="NCBI Taxonomy" id="434922"/>
    <lineage>
        <taxon>Bacteria</taxon>
        <taxon>Pseudomonadati</taxon>
        <taxon>Pseudomonadota</taxon>
        <taxon>Gammaproteobacteria</taxon>
        <taxon>Legionellales</taxon>
        <taxon>Coxiellaceae</taxon>
        <taxon>Coxiella</taxon>
    </lineage>
</organism>
<sequence>MTACVFCKIAKGEIGELIYEDKQVVAFNDAAPQAPIHILVIPHRHIETINDVTPGDEDLLGHMVVVATRLAHDKNMAADGYRLVMNCNRNGGQAVFHIHLHLLGGRQMHWPPG</sequence>